<protein>
    <submittedName>
        <fullName evidence="1">Uncharacterized protein</fullName>
    </submittedName>
</protein>
<dbReference type="KEGG" id="sla:SERLADRAFT_462247"/>
<reference evidence="1" key="1">
    <citation type="submission" date="2011-04" db="EMBL/GenBank/DDBJ databases">
        <title>Evolution of plant cell wall degrading machinery underlies the functional diversity of forest fungi.</title>
        <authorList>
            <consortium name="US DOE Joint Genome Institute (JGI-PGF)"/>
            <person name="Eastwood D.C."/>
            <person name="Floudas D."/>
            <person name="Binder M."/>
            <person name="Majcherczyk A."/>
            <person name="Schneider P."/>
            <person name="Aerts A."/>
            <person name="Asiegbu F.O."/>
            <person name="Baker S.E."/>
            <person name="Barry K."/>
            <person name="Bendiksby M."/>
            <person name="Blumentritt M."/>
            <person name="Coutinho P.M."/>
            <person name="Cullen D."/>
            <person name="Cullen D."/>
            <person name="Gathman A."/>
            <person name="Goodell B."/>
            <person name="Henrissat B."/>
            <person name="Ihrmark K."/>
            <person name="Kauserud H."/>
            <person name="Kohler A."/>
            <person name="LaButti K."/>
            <person name="Lapidus A."/>
            <person name="Lavin J.L."/>
            <person name="Lee Y.-H."/>
            <person name="Lindquist E."/>
            <person name="Lilly W."/>
            <person name="Lucas S."/>
            <person name="Morin E."/>
            <person name="Murat C."/>
            <person name="Oguiza J.A."/>
            <person name="Park J."/>
            <person name="Pisabarro A.G."/>
            <person name="Riley R."/>
            <person name="Rosling A."/>
            <person name="Salamov A."/>
            <person name="Schmidt O."/>
            <person name="Schmutz J."/>
            <person name="Skrede I."/>
            <person name="Stenlid J."/>
            <person name="Wiebenga A."/>
            <person name="Xie X."/>
            <person name="Kues U."/>
            <person name="Hibbett D.S."/>
            <person name="Hoffmeister D."/>
            <person name="Hogberg N."/>
            <person name="Martin F."/>
            <person name="Grigoriev I.V."/>
            <person name="Watkinson S.C."/>
        </authorList>
    </citation>
    <scope>NUCLEOTIDE SEQUENCE</scope>
    <source>
        <strain evidence="1">S7.9</strain>
    </source>
</reference>
<proteinExistence type="predicted"/>
<sequence length="79" mass="8648">WITVTTTESEAAHQYRVVCHAFISKACQCGQQSTQQGTSRPPLASRPRGYSGYYQVGSAAHLALAQPCPFQFESDGRVQ</sequence>
<gene>
    <name evidence="1" type="ORF">SERLADRAFT_462247</name>
</gene>
<dbReference type="GeneID" id="18818338"/>
<dbReference type="EMBL" id="GL945431">
    <property type="protein sequence ID" value="EGO27942.1"/>
    <property type="molecule type" value="Genomic_DNA"/>
</dbReference>
<feature type="non-terminal residue" evidence="1">
    <location>
        <position position="1"/>
    </location>
</feature>
<dbReference type="AlphaFoldDB" id="F8NMW7"/>
<accession>F8NMW7</accession>
<name>F8NMW7_SERL9</name>
<organism>
    <name type="scientific">Serpula lacrymans var. lacrymans (strain S7.9)</name>
    <name type="common">Dry rot fungus</name>
    <dbReference type="NCBI Taxonomy" id="578457"/>
    <lineage>
        <taxon>Eukaryota</taxon>
        <taxon>Fungi</taxon>
        <taxon>Dikarya</taxon>
        <taxon>Basidiomycota</taxon>
        <taxon>Agaricomycotina</taxon>
        <taxon>Agaricomycetes</taxon>
        <taxon>Agaricomycetidae</taxon>
        <taxon>Boletales</taxon>
        <taxon>Coniophorineae</taxon>
        <taxon>Serpulaceae</taxon>
        <taxon>Serpula</taxon>
    </lineage>
</organism>
<dbReference type="HOGENOM" id="CLU_2612677_0_0_1"/>
<dbReference type="Proteomes" id="UP000008064">
    <property type="component" value="Unassembled WGS sequence"/>
</dbReference>
<evidence type="ECO:0000313" key="1">
    <source>
        <dbReference type="EMBL" id="EGO27942.1"/>
    </source>
</evidence>
<dbReference type="RefSeq" id="XP_007316033.1">
    <property type="nucleotide sequence ID" value="XM_007315971.1"/>
</dbReference>